<feature type="domain" description="Tyrosine-protein phosphatase" evidence="6">
    <location>
        <begin position="409"/>
        <end position="670"/>
    </location>
</feature>
<dbReference type="InterPro" id="IPR029021">
    <property type="entry name" value="Prot-tyrosine_phosphatase-like"/>
</dbReference>
<evidence type="ECO:0000313" key="8">
    <source>
        <dbReference type="EMBL" id="CAK8683786.1"/>
    </source>
</evidence>
<dbReference type="Proteomes" id="UP001642483">
    <property type="component" value="Unassembled WGS sequence"/>
</dbReference>
<evidence type="ECO:0000259" key="7">
    <source>
        <dbReference type="PROSITE" id="PS50056"/>
    </source>
</evidence>
<feature type="domain" description="Tyrosine-protein phosphatase" evidence="6">
    <location>
        <begin position="115"/>
        <end position="377"/>
    </location>
</feature>
<feature type="compositionally biased region" description="Basic residues" evidence="5">
    <location>
        <begin position="1"/>
        <end position="18"/>
    </location>
</feature>
<dbReference type="PROSITE" id="PS50056">
    <property type="entry name" value="TYR_PHOSPHATASE_2"/>
    <property type="match status" value="2"/>
</dbReference>
<dbReference type="InterPro" id="IPR016130">
    <property type="entry name" value="Tyr_Pase_AS"/>
</dbReference>
<keyword evidence="9" id="KW-1185">Reference proteome</keyword>
<evidence type="ECO:0000256" key="3">
    <source>
        <dbReference type="ARBA" id="ARBA00022801"/>
    </source>
</evidence>
<organism evidence="8 9">
    <name type="scientific">Clavelina lepadiformis</name>
    <name type="common">Light-bulb sea squirt</name>
    <name type="synonym">Ascidia lepadiformis</name>
    <dbReference type="NCBI Taxonomy" id="159417"/>
    <lineage>
        <taxon>Eukaryota</taxon>
        <taxon>Metazoa</taxon>
        <taxon>Chordata</taxon>
        <taxon>Tunicata</taxon>
        <taxon>Ascidiacea</taxon>
        <taxon>Aplousobranchia</taxon>
        <taxon>Clavelinidae</taxon>
        <taxon>Clavelina</taxon>
    </lineage>
</organism>
<name>A0ABP0FVZ9_CLALP</name>
<dbReference type="PRINTS" id="PR00700">
    <property type="entry name" value="PRTYPHPHTASE"/>
</dbReference>
<evidence type="ECO:0000259" key="6">
    <source>
        <dbReference type="PROSITE" id="PS50055"/>
    </source>
</evidence>
<dbReference type="PANTHER" id="PTHR19134:SF527">
    <property type="entry name" value="TYROSINE-PROTEIN PHOSPHATASE NON-RECEPTOR TYPE 7"/>
    <property type="match status" value="1"/>
</dbReference>
<evidence type="ECO:0000313" key="9">
    <source>
        <dbReference type="Proteomes" id="UP001642483"/>
    </source>
</evidence>
<feature type="domain" description="Tyrosine specific protein phosphatases" evidence="7">
    <location>
        <begin position="586"/>
        <end position="661"/>
    </location>
</feature>
<accession>A0ABP0FVZ9</accession>
<comment type="similarity">
    <text evidence="1">Belongs to the protein-tyrosine phosphatase family.</text>
</comment>
<evidence type="ECO:0000256" key="5">
    <source>
        <dbReference type="SAM" id="MobiDB-lite"/>
    </source>
</evidence>
<comment type="caution">
    <text evidence="8">The sequence shown here is derived from an EMBL/GenBank/DDBJ whole genome shotgun (WGS) entry which is preliminary data.</text>
</comment>
<keyword evidence="3" id="KW-0378">Hydrolase</keyword>
<dbReference type="SUPFAM" id="SSF52799">
    <property type="entry name" value="(Phosphotyrosine protein) phosphatases II"/>
    <property type="match status" value="2"/>
</dbReference>
<evidence type="ECO:0000256" key="4">
    <source>
        <dbReference type="ARBA" id="ARBA00022912"/>
    </source>
</evidence>
<dbReference type="Gene3D" id="3.90.190.10">
    <property type="entry name" value="Protein tyrosine phosphatase superfamily"/>
    <property type="match status" value="2"/>
</dbReference>
<keyword evidence="4" id="KW-0904">Protein phosphatase</keyword>
<proteinExistence type="inferred from homology"/>
<dbReference type="PROSITE" id="PS00383">
    <property type="entry name" value="TYR_PHOSPHATASE_1"/>
    <property type="match status" value="2"/>
</dbReference>
<dbReference type="EMBL" id="CAWYQH010000097">
    <property type="protein sequence ID" value="CAK8683786.1"/>
    <property type="molecule type" value="Genomic_DNA"/>
</dbReference>
<reference evidence="8 9" key="1">
    <citation type="submission" date="2024-02" db="EMBL/GenBank/DDBJ databases">
        <authorList>
            <person name="Daric V."/>
            <person name="Darras S."/>
        </authorList>
    </citation>
    <scope>NUCLEOTIDE SEQUENCE [LARGE SCALE GENOMIC DNA]</scope>
</reference>
<dbReference type="SMART" id="SM00404">
    <property type="entry name" value="PTPc_motif"/>
    <property type="match status" value="2"/>
</dbReference>
<sequence length="695" mass="80271">MFRTLAKLRGRKQRKLKARGQNPNEVKEHTLDPEYITDDASRNLADSRNCSKTSLATSECSQLSNGDVIEDIAQYDDELDELDDVKPSKPDDTVIPADKLLDIFVTKHADEDRLFRGEFESLPAFVASHSPKCEYAKRPENKDKNRYKNVVTCDDSRVELDKLEGFENSDYINASYIDGYKHPRKFIAAQGPKENTVADFWRMIWERRCYVIVMITELRELGRKKCEQYWPQDEYEEYGKVTVQTHSTFQYGSFTKRLLKVSHSEHSEEDPRMVTQLQYRAWPDHGVPKTTSEIFRFRLRSLEAQPDDIDAGPIVVHCSAGVGRTGTYIALDCLLDRLKEEQNVDIYSLIADMRLCRTEMVQSLDQYVLLHKLITEHHLFGDTDITTQEFKEKYEELKKVDEETQLAGFDFQFNLLSNAYPMNGKQAAGKLADNEDKNRNKDVIPYEHSKVFVRMRPNEQIPLYVNASSLQAYDVNTNLIASQAPLENTVEDFWRVVIDNYVTCVVMLTPLEKDGKKECYQYWPMEGSVEFGEIFIHNDSLDEHAYFTESSLSVMSEKTSHTITHIYYNSWEEEDSPPAEGDAAILELASFVAKQLNTLCENIRPRVLIHCSDGAGRTGVLCAIINLIERHSREGRIDVFRSVKDLRDCRPLMVKSKEQYRFCYDVMKRHLKVVDSAPIAREEDSDQSEKECDQL</sequence>
<feature type="region of interest" description="Disordered" evidence="5">
    <location>
        <begin position="1"/>
        <end position="35"/>
    </location>
</feature>
<evidence type="ECO:0000256" key="2">
    <source>
        <dbReference type="ARBA" id="ARBA00013064"/>
    </source>
</evidence>
<dbReference type="Pfam" id="PF00102">
    <property type="entry name" value="Y_phosphatase"/>
    <property type="match status" value="2"/>
</dbReference>
<protein>
    <recommendedName>
        <fullName evidence="2">protein-tyrosine-phosphatase</fullName>
        <ecNumber evidence="2">3.1.3.48</ecNumber>
    </recommendedName>
</protein>
<dbReference type="SMART" id="SM00194">
    <property type="entry name" value="PTPc"/>
    <property type="match status" value="2"/>
</dbReference>
<dbReference type="InterPro" id="IPR050348">
    <property type="entry name" value="Protein-Tyr_Phosphatase"/>
</dbReference>
<dbReference type="CDD" id="cd00047">
    <property type="entry name" value="PTPc"/>
    <property type="match status" value="2"/>
</dbReference>
<dbReference type="InterPro" id="IPR000387">
    <property type="entry name" value="Tyr_Pase_dom"/>
</dbReference>
<dbReference type="InterPro" id="IPR003595">
    <property type="entry name" value="Tyr_Pase_cat"/>
</dbReference>
<dbReference type="PANTHER" id="PTHR19134">
    <property type="entry name" value="RECEPTOR-TYPE TYROSINE-PROTEIN PHOSPHATASE"/>
    <property type="match status" value="1"/>
</dbReference>
<dbReference type="EC" id="3.1.3.48" evidence="2"/>
<dbReference type="InterPro" id="IPR000242">
    <property type="entry name" value="PTP_cat"/>
</dbReference>
<evidence type="ECO:0000256" key="1">
    <source>
        <dbReference type="ARBA" id="ARBA00009580"/>
    </source>
</evidence>
<feature type="domain" description="Tyrosine specific protein phosphatases" evidence="7">
    <location>
        <begin position="293"/>
        <end position="368"/>
    </location>
</feature>
<dbReference type="PROSITE" id="PS50055">
    <property type="entry name" value="TYR_PHOSPHATASE_PTP"/>
    <property type="match status" value="2"/>
</dbReference>
<gene>
    <name evidence="8" type="ORF">CVLEPA_LOCUS14819</name>
</gene>